<organism evidence="5 6">
    <name type="scientific">Pedobacter cryoconitis</name>
    <dbReference type="NCBI Taxonomy" id="188932"/>
    <lineage>
        <taxon>Bacteria</taxon>
        <taxon>Pseudomonadati</taxon>
        <taxon>Bacteroidota</taxon>
        <taxon>Sphingobacteriia</taxon>
        <taxon>Sphingobacteriales</taxon>
        <taxon>Sphingobacteriaceae</taxon>
        <taxon>Pedobacter</taxon>
    </lineage>
</organism>
<dbReference type="EMBL" id="QLLR01000020">
    <property type="protein sequence ID" value="RAJ27244.1"/>
    <property type="molecule type" value="Genomic_DNA"/>
</dbReference>
<comment type="caution">
    <text evidence="5">The sequence shown here is derived from an EMBL/GenBank/DDBJ whole genome shotgun (WGS) entry which is preliminary data.</text>
</comment>
<proteinExistence type="predicted"/>
<accession>A0A327SH18</accession>
<dbReference type="PANTHER" id="PTHR43280">
    <property type="entry name" value="ARAC-FAMILY TRANSCRIPTIONAL REGULATOR"/>
    <property type="match status" value="1"/>
</dbReference>
<evidence type="ECO:0000256" key="1">
    <source>
        <dbReference type="ARBA" id="ARBA00023015"/>
    </source>
</evidence>
<evidence type="ECO:0000256" key="3">
    <source>
        <dbReference type="ARBA" id="ARBA00023163"/>
    </source>
</evidence>
<reference evidence="5 6" key="1">
    <citation type="submission" date="2018-06" db="EMBL/GenBank/DDBJ databases">
        <title>Genomic Encyclopedia of Archaeal and Bacterial Type Strains, Phase II (KMG-II): from individual species to whole genera.</title>
        <authorList>
            <person name="Goeker M."/>
        </authorList>
    </citation>
    <scope>NUCLEOTIDE SEQUENCE [LARGE SCALE GENOMIC DNA]</scope>
    <source>
        <strain evidence="5 6">DSM 14825</strain>
    </source>
</reference>
<dbReference type="PANTHER" id="PTHR43280:SF28">
    <property type="entry name" value="HTH-TYPE TRANSCRIPTIONAL ACTIVATOR RHAS"/>
    <property type="match status" value="1"/>
</dbReference>
<name>A0A327SH18_9SPHI</name>
<dbReference type="InterPro" id="IPR003313">
    <property type="entry name" value="AraC-bd"/>
</dbReference>
<dbReference type="GO" id="GO:0043565">
    <property type="term" value="F:sequence-specific DNA binding"/>
    <property type="evidence" value="ECO:0007669"/>
    <property type="project" value="InterPro"/>
</dbReference>
<dbReference type="SMART" id="SM00342">
    <property type="entry name" value="HTH_ARAC"/>
    <property type="match status" value="1"/>
</dbReference>
<dbReference type="InterPro" id="IPR009057">
    <property type="entry name" value="Homeodomain-like_sf"/>
</dbReference>
<sequence length="284" mass="32985">MERFIQHEPLFIRHFTTSTWPYPVHNHNHFELMFIHRGSGFHELNGATSPYRGKCMFLLAPADYHTLIIQEETQFSVLKFSNVYLDGAANESAKNEWNKLIDHLMVVSNAYDSCLVKSEDELDKIDHIMQMIVREWQENNTSNEVIFYLIRSVFALIKRNAIHQAIPDHLPNGNLFIGVMNHIHIHIHQPESLSLNTLSQQFNLSPNHLSSLFKRQMGISIKKYISGYKFKLIENRLKFGNSMIKEISNEFGFADLSHFNKFLKNQGGINPKDIRNKSGTEPFI</sequence>
<dbReference type="OrthoDB" id="636258at2"/>
<evidence type="ECO:0000313" key="5">
    <source>
        <dbReference type="EMBL" id="RAJ27244.1"/>
    </source>
</evidence>
<evidence type="ECO:0000256" key="2">
    <source>
        <dbReference type="ARBA" id="ARBA00023125"/>
    </source>
</evidence>
<dbReference type="Gene3D" id="1.10.10.60">
    <property type="entry name" value="Homeodomain-like"/>
    <property type="match status" value="2"/>
</dbReference>
<dbReference type="SUPFAM" id="SSF51215">
    <property type="entry name" value="Regulatory protein AraC"/>
    <property type="match status" value="1"/>
</dbReference>
<dbReference type="RefSeq" id="WP_146610866.1">
    <property type="nucleotide sequence ID" value="NZ_QLLR01000020.1"/>
</dbReference>
<gene>
    <name evidence="5" type="ORF">LY11_03535</name>
</gene>
<evidence type="ECO:0000313" key="6">
    <source>
        <dbReference type="Proteomes" id="UP000249754"/>
    </source>
</evidence>
<dbReference type="Pfam" id="PF02311">
    <property type="entry name" value="AraC_binding"/>
    <property type="match status" value="1"/>
</dbReference>
<dbReference type="GO" id="GO:0003700">
    <property type="term" value="F:DNA-binding transcription factor activity"/>
    <property type="evidence" value="ECO:0007669"/>
    <property type="project" value="InterPro"/>
</dbReference>
<evidence type="ECO:0000259" key="4">
    <source>
        <dbReference type="PROSITE" id="PS01124"/>
    </source>
</evidence>
<dbReference type="InterPro" id="IPR037923">
    <property type="entry name" value="HTH-like"/>
</dbReference>
<dbReference type="InterPro" id="IPR018060">
    <property type="entry name" value="HTH_AraC"/>
</dbReference>
<keyword evidence="1" id="KW-0805">Transcription regulation</keyword>
<protein>
    <submittedName>
        <fullName evidence="5">AraC-like DNA-binding protein</fullName>
    </submittedName>
</protein>
<dbReference type="Pfam" id="PF12833">
    <property type="entry name" value="HTH_18"/>
    <property type="match status" value="1"/>
</dbReference>
<dbReference type="PROSITE" id="PS01124">
    <property type="entry name" value="HTH_ARAC_FAMILY_2"/>
    <property type="match status" value="1"/>
</dbReference>
<keyword evidence="2 5" id="KW-0238">DNA-binding</keyword>
<dbReference type="SUPFAM" id="SSF46689">
    <property type="entry name" value="Homeodomain-like"/>
    <property type="match status" value="2"/>
</dbReference>
<dbReference type="Proteomes" id="UP000249754">
    <property type="component" value="Unassembled WGS sequence"/>
</dbReference>
<feature type="domain" description="HTH araC/xylS-type" evidence="4">
    <location>
        <begin position="177"/>
        <end position="277"/>
    </location>
</feature>
<keyword evidence="3" id="KW-0804">Transcription</keyword>
<dbReference type="AlphaFoldDB" id="A0A327SH18"/>